<evidence type="ECO:0000313" key="3">
    <source>
        <dbReference type="Proteomes" id="UP000029052"/>
    </source>
</evidence>
<evidence type="ECO:0000256" key="1">
    <source>
        <dbReference type="SAM" id="Phobius"/>
    </source>
</evidence>
<dbReference type="EMBL" id="JGZB01000009">
    <property type="protein sequence ID" value="KFI67745.1"/>
    <property type="molecule type" value="Genomic_DNA"/>
</dbReference>
<name>A0A087B9P5_9BIFI</name>
<dbReference type="RefSeq" id="WP_022860396.1">
    <property type="nucleotide sequence ID" value="NZ_JGZB01000009.1"/>
</dbReference>
<evidence type="ECO:0000313" key="2">
    <source>
        <dbReference type="EMBL" id="KFI67745.1"/>
    </source>
</evidence>
<proteinExistence type="predicted"/>
<organism evidence="2 3">
    <name type="scientific">Bifidobacterium magnum</name>
    <dbReference type="NCBI Taxonomy" id="1692"/>
    <lineage>
        <taxon>Bacteria</taxon>
        <taxon>Bacillati</taxon>
        <taxon>Actinomycetota</taxon>
        <taxon>Actinomycetes</taxon>
        <taxon>Bifidobacteriales</taxon>
        <taxon>Bifidobacteriaceae</taxon>
        <taxon>Bifidobacterium</taxon>
    </lineage>
</organism>
<dbReference type="STRING" id="1692.BMAGN_1555"/>
<dbReference type="Proteomes" id="UP000029052">
    <property type="component" value="Unassembled WGS sequence"/>
</dbReference>
<keyword evidence="1" id="KW-1133">Transmembrane helix</keyword>
<dbReference type="PROSITE" id="PS51257">
    <property type="entry name" value="PROKAR_LIPOPROTEIN"/>
    <property type="match status" value="1"/>
</dbReference>
<feature type="transmembrane region" description="Helical" evidence="1">
    <location>
        <begin position="39"/>
        <end position="62"/>
    </location>
</feature>
<protein>
    <submittedName>
        <fullName evidence="2">Uncharacterized protein</fullName>
    </submittedName>
</protein>
<comment type="caution">
    <text evidence="2">The sequence shown here is derived from an EMBL/GenBank/DDBJ whole genome shotgun (WGS) entry which is preliminary data.</text>
</comment>
<keyword evidence="1" id="KW-0472">Membrane</keyword>
<accession>A0A087B9P5</accession>
<dbReference type="AlphaFoldDB" id="A0A087B9P5"/>
<keyword evidence="3" id="KW-1185">Reference proteome</keyword>
<keyword evidence="1" id="KW-0812">Transmembrane</keyword>
<reference evidence="2 3" key="1">
    <citation type="submission" date="2014-03" db="EMBL/GenBank/DDBJ databases">
        <title>Genomics of Bifidobacteria.</title>
        <authorList>
            <person name="Ventura M."/>
            <person name="Milani C."/>
            <person name="Lugli G.A."/>
        </authorList>
    </citation>
    <scope>NUCLEOTIDE SEQUENCE [LARGE SCALE GENOMIC DNA]</scope>
    <source>
        <strain evidence="2 3">LMG 11591</strain>
    </source>
</reference>
<gene>
    <name evidence="2" type="ORF">BMAGN_1555</name>
</gene>
<sequence>MRIRAAVVMVISSFIAGFGLSFACTHTNLPVGAQCAQWQITVAAIVAIIAGLAFACSVLTLVHEEPEES</sequence>